<dbReference type="AlphaFoldDB" id="A0A0D8XK00"/>
<reference evidence="1 2" key="1">
    <citation type="submission" date="2013-11" db="EMBL/GenBank/DDBJ databases">
        <title>Draft genome of the bovine lungworm Dictyocaulus viviparus.</title>
        <authorList>
            <person name="Mitreva M."/>
        </authorList>
    </citation>
    <scope>NUCLEOTIDE SEQUENCE [LARGE SCALE GENOMIC DNA]</scope>
    <source>
        <strain evidence="1 2">HannoverDv2000</strain>
    </source>
</reference>
<sequence>MLHERYGTDQNQACLNSKDGRWIPKKKENVYITKTIYFGVKCVVKYSLTQNGKNTVLMELLGACEKKSFNNISVSVILSWGIRAAELGFLYPSIPSRFEVVTAAVTRLLSRLFGDFHEENLKLINKLADLVQNLVMHLLMMEPTSSNDNVMRLHSYYSFLLNTDSILSQRIRGNWIASYCETRWKILVQDGNYATAMKIRRMCTAALVLCTGECANSVLFSIIPTVEQLIQVLEAVSSMGPSASTVFLTVFEIVGDLVSHHTKFPLTASVALLSVPWLTDPELQLQSRRHVNSLPLLKEMSRLAKINIGSASLSSFDSGDDVLVYTLSALSLVDGFCDWRRTILLSALSSQRSPLIQAALSHLSMFVTSLDAPSLQRLLIPAIELASSSSFLCSDVDMSCILNALSQSLCASHPNSVHSSSEVTCIGCQELVGGTPIRERDKIEHLPGLFELLIKVLTDHKYEKEKHVRLDAAGLLLAAICHVQCPLDVYFQVVKASLSFINDEDEDVRNVYQPAFKVIVSGPMPTELVETIFYEHMCTKYPIECEQTMMEASTPFLVVAARYSSSSDLSNRCIHQLLIRALRFLDSVAIFNDCKRTMLQLSEQEFLDSRDLRRFFARRKRAFCSTIINEMLSLWRSDSEYSDDVFYEEIDNMLQTVIELFSFETFISLLCYSFIDSSMYLIPSVLLSDKKNGEISYFPPVLEKPMNSVRRKFLKSFIKEYCDVDLVWLLYTKRYSCIVCVLQNIALDTSGYLEILQNIFTWQMRCNQQETFSLTALMKYNCEYLGFLLSFRRSLLDDDHYEQRANLLASFATIIKLIDVKFLEETCNKVIVVLRAATTIGEESVTVWTEFVRRLSDGIREITAKKAPIINI</sequence>
<dbReference type="InterPro" id="IPR016024">
    <property type="entry name" value="ARM-type_fold"/>
</dbReference>
<dbReference type="SUPFAM" id="SSF48371">
    <property type="entry name" value="ARM repeat"/>
    <property type="match status" value="1"/>
</dbReference>
<protein>
    <recommendedName>
        <fullName evidence="3">HEAT repeat protein</fullName>
    </recommendedName>
</protein>
<dbReference type="Proteomes" id="UP000053766">
    <property type="component" value="Unassembled WGS sequence"/>
</dbReference>
<evidence type="ECO:0000313" key="2">
    <source>
        <dbReference type="Proteomes" id="UP000053766"/>
    </source>
</evidence>
<evidence type="ECO:0000313" key="1">
    <source>
        <dbReference type="EMBL" id="KJH42651.1"/>
    </source>
</evidence>
<dbReference type="EMBL" id="KN716642">
    <property type="protein sequence ID" value="KJH42651.1"/>
    <property type="molecule type" value="Genomic_DNA"/>
</dbReference>
<gene>
    <name evidence="1" type="ORF">DICVIV_11356</name>
</gene>
<keyword evidence="2" id="KW-1185">Reference proteome</keyword>
<reference evidence="2" key="2">
    <citation type="journal article" date="2016" name="Sci. Rep.">
        <title>Dictyocaulus viviparus genome, variome and transcriptome elucidate lungworm biology and support future intervention.</title>
        <authorList>
            <person name="McNulty S.N."/>
            <person name="Strube C."/>
            <person name="Rosa B.A."/>
            <person name="Martin J.C."/>
            <person name="Tyagi R."/>
            <person name="Choi Y.J."/>
            <person name="Wang Q."/>
            <person name="Hallsworth Pepin K."/>
            <person name="Zhang X."/>
            <person name="Ozersky P."/>
            <person name="Wilson R.K."/>
            <person name="Sternberg P.W."/>
            <person name="Gasser R.B."/>
            <person name="Mitreva M."/>
        </authorList>
    </citation>
    <scope>NUCLEOTIDE SEQUENCE [LARGE SCALE GENOMIC DNA]</scope>
    <source>
        <strain evidence="2">HannoverDv2000</strain>
    </source>
</reference>
<organism evidence="1 2">
    <name type="scientific">Dictyocaulus viviparus</name>
    <name type="common">Bovine lungworm</name>
    <dbReference type="NCBI Taxonomy" id="29172"/>
    <lineage>
        <taxon>Eukaryota</taxon>
        <taxon>Metazoa</taxon>
        <taxon>Ecdysozoa</taxon>
        <taxon>Nematoda</taxon>
        <taxon>Chromadorea</taxon>
        <taxon>Rhabditida</taxon>
        <taxon>Rhabditina</taxon>
        <taxon>Rhabditomorpha</taxon>
        <taxon>Strongyloidea</taxon>
        <taxon>Metastrongylidae</taxon>
        <taxon>Dictyocaulus</taxon>
    </lineage>
</organism>
<dbReference type="STRING" id="29172.A0A0D8XK00"/>
<name>A0A0D8XK00_DICVI</name>
<dbReference type="OrthoDB" id="5862545at2759"/>
<accession>A0A0D8XK00</accession>
<proteinExistence type="predicted"/>
<evidence type="ECO:0008006" key="3">
    <source>
        <dbReference type="Google" id="ProtNLM"/>
    </source>
</evidence>